<feature type="transmembrane region" description="Helical" evidence="1">
    <location>
        <begin position="125"/>
        <end position="144"/>
    </location>
</feature>
<dbReference type="Pfam" id="PF13347">
    <property type="entry name" value="MFS_2"/>
    <property type="match status" value="1"/>
</dbReference>
<feature type="transmembrane region" description="Helical" evidence="1">
    <location>
        <begin position="280"/>
        <end position="297"/>
    </location>
</feature>
<keyword evidence="1" id="KW-0472">Membrane</keyword>
<feature type="transmembrane region" description="Helical" evidence="1">
    <location>
        <begin position="333"/>
        <end position="357"/>
    </location>
</feature>
<dbReference type="InterPro" id="IPR036259">
    <property type="entry name" value="MFS_trans_sf"/>
</dbReference>
<proteinExistence type="predicted"/>
<name>A0A7C4Q0L8_9CHLR</name>
<dbReference type="SUPFAM" id="SSF103473">
    <property type="entry name" value="MFS general substrate transporter"/>
    <property type="match status" value="1"/>
</dbReference>
<dbReference type="Gene3D" id="1.20.1250.20">
    <property type="entry name" value="MFS general substrate transporter like domains"/>
    <property type="match status" value="1"/>
</dbReference>
<feature type="transmembrane region" description="Helical" evidence="1">
    <location>
        <begin position="165"/>
        <end position="187"/>
    </location>
</feature>
<evidence type="ECO:0000313" key="2">
    <source>
        <dbReference type="EMBL" id="HGS86008.1"/>
    </source>
</evidence>
<dbReference type="PANTHER" id="PTHR11328">
    <property type="entry name" value="MAJOR FACILITATOR SUPERFAMILY DOMAIN-CONTAINING PROTEIN"/>
    <property type="match status" value="1"/>
</dbReference>
<feature type="transmembrane region" description="Helical" evidence="1">
    <location>
        <begin position="427"/>
        <end position="451"/>
    </location>
</feature>
<feature type="transmembrane region" description="Helical" evidence="1">
    <location>
        <begin position="193"/>
        <end position="215"/>
    </location>
</feature>
<dbReference type="AlphaFoldDB" id="A0A7C4Q0L8"/>
<dbReference type="GO" id="GO:0005886">
    <property type="term" value="C:plasma membrane"/>
    <property type="evidence" value="ECO:0007669"/>
    <property type="project" value="TreeGrafter"/>
</dbReference>
<feature type="transmembrane region" description="Helical" evidence="1">
    <location>
        <begin position="243"/>
        <end position="268"/>
    </location>
</feature>
<keyword evidence="1" id="KW-0812">Transmembrane</keyword>
<accession>A0A7C4Q0L8</accession>
<feature type="transmembrane region" description="Helical" evidence="1">
    <location>
        <begin position="309"/>
        <end position="327"/>
    </location>
</feature>
<protein>
    <submittedName>
        <fullName evidence="2">MFS transporter</fullName>
    </submittedName>
</protein>
<gene>
    <name evidence="2" type="ORF">ENT17_00135</name>
</gene>
<dbReference type="CDD" id="cd17332">
    <property type="entry name" value="MFS_MelB_like"/>
    <property type="match status" value="1"/>
</dbReference>
<keyword evidence="1" id="KW-1133">Transmembrane helix</keyword>
<feature type="transmembrane region" description="Helical" evidence="1">
    <location>
        <begin position="24"/>
        <end position="46"/>
    </location>
</feature>
<organism evidence="2">
    <name type="scientific">Bellilinea caldifistulae</name>
    <dbReference type="NCBI Taxonomy" id="360411"/>
    <lineage>
        <taxon>Bacteria</taxon>
        <taxon>Bacillati</taxon>
        <taxon>Chloroflexota</taxon>
        <taxon>Anaerolineae</taxon>
        <taxon>Anaerolineales</taxon>
        <taxon>Anaerolineaceae</taxon>
        <taxon>Bellilinea</taxon>
    </lineage>
</organism>
<evidence type="ECO:0000256" key="1">
    <source>
        <dbReference type="SAM" id="Phobius"/>
    </source>
</evidence>
<dbReference type="EMBL" id="DSXR01000003">
    <property type="protein sequence ID" value="HGS86008.1"/>
    <property type="molecule type" value="Genomic_DNA"/>
</dbReference>
<dbReference type="GO" id="GO:0008643">
    <property type="term" value="P:carbohydrate transport"/>
    <property type="evidence" value="ECO:0007669"/>
    <property type="project" value="InterPro"/>
</dbReference>
<comment type="caution">
    <text evidence="2">The sequence shown here is derived from an EMBL/GenBank/DDBJ whole genome shotgun (WGS) entry which is preliminary data.</text>
</comment>
<dbReference type="InterPro" id="IPR039672">
    <property type="entry name" value="MFS_2"/>
</dbReference>
<sequence length="490" mass="54813">MASTDQHSNTTTPTEKPLSLWTRIGYGVGDIFGGGSGVIISFYYLIFLTDVVRISPSLAGTVILISKIYDSITDPFEGILCDRTRTFLGRRRPYLLIGIPLIFLSFFALFYPYSMESESARFTAVVLSYLFFSTVVSIVMLNYNALHSEITLDYHERSRLSSIRIFFSTVASILAALLPLEIVKAFADVRTGYIVMAAGFGLFFALPFIATVMAVRERPEFQKPPRPFNWREAFLTPFQNRTFVYTLAMYLFAFVAIDTVSTIVAYFIKYYLQRSGEVSFVNGTLLIAQVISLPFYVRLSRKLGKVRGYIIGLILWAVTMLFSWLIGPQSARGWVYVFAAFVGLGTGGIVVMIYAIFPDIPDVDELGSGQRREAIYSALVTFIRKLSSALAIFAVSHVLEWAGYIPPIQESLNGGMRLIEQPQTSTFLLALRLIFMLLPLVLLALALMFALRFPLTPALHQRLNALLARQRAGLPVDEGEKQVLVKTLLG</sequence>
<feature type="transmembrane region" description="Helical" evidence="1">
    <location>
        <begin position="93"/>
        <end position="113"/>
    </location>
</feature>
<reference evidence="2" key="1">
    <citation type="journal article" date="2020" name="mSystems">
        <title>Genome- and Community-Level Interaction Insights into Carbon Utilization and Element Cycling Functions of Hydrothermarchaeota in Hydrothermal Sediment.</title>
        <authorList>
            <person name="Zhou Z."/>
            <person name="Liu Y."/>
            <person name="Xu W."/>
            <person name="Pan J."/>
            <person name="Luo Z.H."/>
            <person name="Li M."/>
        </authorList>
    </citation>
    <scope>NUCLEOTIDE SEQUENCE [LARGE SCALE GENOMIC DNA]</scope>
    <source>
        <strain evidence="2">SpSt-556</strain>
    </source>
</reference>
<dbReference type="GO" id="GO:0015293">
    <property type="term" value="F:symporter activity"/>
    <property type="evidence" value="ECO:0007669"/>
    <property type="project" value="InterPro"/>
</dbReference>
<dbReference type="PANTHER" id="PTHR11328:SF24">
    <property type="entry name" value="MAJOR FACILITATOR SUPERFAMILY (MFS) PROFILE DOMAIN-CONTAINING PROTEIN"/>
    <property type="match status" value="1"/>
</dbReference>